<dbReference type="InterPro" id="IPR000215">
    <property type="entry name" value="Serpin_fam"/>
</dbReference>
<dbReference type="GO" id="GO:0004867">
    <property type="term" value="F:serine-type endopeptidase inhibitor activity"/>
    <property type="evidence" value="ECO:0007669"/>
    <property type="project" value="UniProtKB-KW"/>
</dbReference>
<evidence type="ECO:0000256" key="2">
    <source>
        <dbReference type="ARBA" id="ARBA00022690"/>
    </source>
</evidence>
<dbReference type="Proteomes" id="UP000499080">
    <property type="component" value="Unassembled WGS sequence"/>
</dbReference>
<dbReference type="EMBL" id="BGPR01004830">
    <property type="protein sequence ID" value="GBN03818.1"/>
    <property type="molecule type" value="Genomic_DNA"/>
</dbReference>
<dbReference type="InterPro" id="IPR042178">
    <property type="entry name" value="Serpin_sf_1"/>
</dbReference>
<dbReference type="InterPro" id="IPR036186">
    <property type="entry name" value="Serpin_sf"/>
</dbReference>
<dbReference type="OrthoDB" id="47207at2759"/>
<dbReference type="InterPro" id="IPR023795">
    <property type="entry name" value="Serpin_CS"/>
</dbReference>
<evidence type="ECO:0000256" key="3">
    <source>
        <dbReference type="ARBA" id="ARBA00022900"/>
    </source>
</evidence>
<dbReference type="AlphaFoldDB" id="A0A4Y2KNH2"/>
<reference evidence="6 7" key="1">
    <citation type="journal article" date="2019" name="Sci. Rep.">
        <title>Orb-weaving spider Araneus ventricosus genome elucidates the spidroin gene catalogue.</title>
        <authorList>
            <person name="Kono N."/>
            <person name="Nakamura H."/>
            <person name="Ohtoshi R."/>
            <person name="Moran D.A.P."/>
            <person name="Shinohara A."/>
            <person name="Yoshida Y."/>
            <person name="Fujiwara M."/>
            <person name="Mori M."/>
            <person name="Tomita M."/>
            <person name="Arakawa K."/>
        </authorList>
    </citation>
    <scope>NUCLEOTIDE SEQUENCE [LARGE SCALE GENOMIC DNA]</scope>
</reference>
<dbReference type="InterPro" id="IPR023796">
    <property type="entry name" value="Serpin_dom"/>
</dbReference>
<sequence length="326" mass="36959">MVTKELRKALGYEKANLSSDLVHVTFNLFLSEILNTTDSSAGYVLKAANAVLVDKRFELLEKYRNNATELYEAVVRDLDFSRDAPEVVEEINSWVREKTDGEIEKLFDDLSPSTLLVLLNAVYFKGTWKTQFDPADTRDEIFFNNGLELEGREVPLMHMTSLFLYDSIDNFQVLELPFKGENVSMFILLPNKHDGLHSLEDSLTPEKLAEIQERLEDTKVDVSLPKFKLDFDEELSEEIQAIGANHIFNADADFSGMTPSTGVFVSEIRHKAIIEVNEEGSEAAAVTGNLIDRMKSPQFRADHPFFFAIVEKSSNMILFMGRVNNL</sequence>
<dbReference type="PROSITE" id="PS00284">
    <property type="entry name" value="SERPIN"/>
    <property type="match status" value="1"/>
</dbReference>
<accession>A0A4Y2KNH2</accession>
<keyword evidence="2" id="KW-0646">Protease inhibitor</keyword>
<dbReference type="SUPFAM" id="SSF56574">
    <property type="entry name" value="Serpins"/>
    <property type="match status" value="1"/>
</dbReference>
<dbReference type="Gene3D" id="3.30.497.10">
    <property type="entry name" value="Antithrombin, subunit I, domain 2"/>
    <property type="match status" value="1"/>
</dbReference>
<name>A0A4Y2KNH2_ARAVE</name>
<gene>
    <name evidence="6" type="primary">SERPINB4_6</name>
    <name evidence="6" type="ORF">AVEN_203400_1</name>
</gene>
<evidence type="ECO:0000313" key="6">
    <source>
        <dbReference type="EMBL" id="GBN03818.1"/>
    </source>
</evidence>
<dbReference type="SMART" id="SM00093">
    <property type="entry name" value="SERPIN"/>
    <property type="match status" value="1"/>
</dbReference>
<dbReference type="InterPro" id="IPR042185">
    <property type="entry name" value="Serpin_sf_2"/>
</dbReference>
<evidence type="ECO:0000313" key="7">
    <source>
        <dbReference type="Proteomes" id="UP000499080"/>
    </source>
</evidence>
<protein>
    <submittedName>
        <fullName evidence="6">Serpin B4</fullName>
    </submittedName>
</protein>
<feature type="domain" description="Serpin" evidence="5">
    <location>
        <begin position="1"/>
        <end position="326"/>
    </location>
</feature>
<organism evidence="6 7">
    <name type="scientific">Araneus ventricosus</name>
    <name type="common">Orbweaver spider</name>
    <name type="synonym">Epeira ventricosa</name>
    <dbReference type="NCBI Taxonomy" id="182803"/>
    <lineage>
        <taxon>Eukaryota</taxon>
        <taxon>Metazoa</taxon>
        <taxon>Ecdysozoa</taxon>
        <taxon>Arthropoda</taxon>
        <taxon>Chelicerata</taxon>
        <taxon>Arachnida</taxon>
        <taxon>Araneae</taxon>
        <taxon>Araneomorphae</taxon>
        <taxon>Entelegynae</taxon>
        <taxon>Araneoidea</taxon>
        <taxon>Araneidae</taxon>
        <taxon>Araneus</taxon>
    </lineage>
</organism>
<evidence type="ECO:0000256" key="1">
    <source>
        <dbReference type="ARBA" id="ARBA00009500"/>
    </source>
</evidence>
<evidence type="ECO:0000256" key="4">
    <source>
        <dbReference type="RuleBase" id="RU000411"/>
    </source>
</evidence>
<dbReference type="Pfam" id="PF00079">
    <property type="entry name" value="Serpin"/>
    <property type="match status" value="1"/>
</dbReference>
<dbReference type="GO" id="GO:0005615">
    <property type="term" value="C:extracellular space"/>
    <property type="evidence" value="ECO:0007669"/>
    <property type="project" value="InterPro"/>
</dbReference>
<evidence type="ECO:0000259" key="5">
    <source>
        <dbReference type="SMART" id="SM00093"/>
    </source>
</evidence>
<keyword evidence="3" id="KW-0722">Serine protease inhibitor</keyword>
<comment type="caution">
    <text evidence="6">The sequence shown here is derived from an EMBL/GenBank/DDBJ whole genome shotgun (WGS) entry which is preliminary data.</text>
</comment>
<dbReference type="PANTHER" id="PTHR11461">
    <property type="entry name" value="SERINE PROTEASE INHIBITOR, SERPIN"/>
    <property type="match status" value="1"/>
</dbReference>
<dbReference type="PANTHER" id="PTHR11461:SF211">
    <property type="entry name" value="GH10112P-RELATED"/>
    <property type="match status" value="1"/>
</dbReference>
<proteinExistence type="inferred from homology"/>
<comment type="similarity">
    <text evidence="1 4">Belongs to the serpin family.</text>
</comment>
<dbReference type="Gene3D" id="2.30.39.10">
    <property type="entry name" value="Alpha-1-antitrypsin, domain 1"/>
    <property type="match status" value="1"/>
</dbReference>
<keyword evidence="7" id="KW-1185">Reference proteome</keyword>